<evidence type="ECO:0000256" key="1">
    <source>
        <dbReference type="SAM" id="SignalP"/>
    </source>
</evidence>
<evidence type="ECO:0000313" key="3">
    <source>
        <dbReference type="Proteomes" id="UP000076852"/>
    </source>
</evidence>
<dbReference type="InterPro" id="IPR025421">
    <property type="entry name" value="DUF4148"/>
</dbReference>
<reference evidence="2 3" key="1">
    <citation type="journal article" date="2016" name="Gene">
        <title>PacBio SMRT assembly of a complex multi-replicon genome reveals chlorocatechol degradative operon in a region of genome plasticity.</title>
        <authorList>
            <person name="Ricker N."/>
            <person name="Shen S.Y."/>
            <person name="Goordial J."/>
            <person name="Jin S."/>
            <person name="Fulthorpe R.R."/>
        </authorList>
    </citation>
    <scope>NUCLEOTIDE SEQUENCE [LARGE SCALE GENOMIC DNA]</scope>
    <source>
        <strain evidence="2 3">OLGA172</strain>
    </source>
</reference>
<dbReference type="Proteomes" id="UP000076852">
    <property type="component" value="Chromosome 2"/>
</dbReference>
<dbReference type="EMBL" id="CP014579">
    <property type="protein sequence ID" value="ANB75923.1"/>
    <property type="molecule type" value="Genomic_DNA"/>
</dbReference>
<name>A0A167WDD6_9BURK</name>
<evidence type="ECO:0008006" key="4">
    <source>
        <dbReference type="Google" id="ProtNLM"/>
    </source>
</evidence>
<accession>A0A167WDD6</accession>
<feature type="chain" id="PRO_5007893877" description="DUF4148 domain-containing protein" evidence="1">
    <location>
        <begin position="21"/>
        <end position="95"/>
    </location>
</feature>
<dbReference type="Pfam" id="PF13663">
    <property type="entry name" value="DUF4148"/>
    <property type="match status" value="1"/>
</dbReference>
<protein>
    <recommendedName>
        <fullName evidence="4">DUF4148 domain-containing protein</fullName>
    </recommendedName>
</protein>
<sequence>MKLLTAIAVAALSLPFGANAFAQSSSSGLTRAEVMAQLRQAQAQGLVPAPKNDYPPSAATVARNREIYAIQHGMDGADAMKTAGAPAADTAAASN</sequence>
<evidence type="ECO:0000313" key="2">
    <source>
        <dbReference type="EMBL" id="ANB75923.1"/>
    </source>
</evidence>
<dbReference type="KEGG" id="buz:AYM40_26880"/>
<keyword evidence="3" id="KW-1185">Reference proteome</keyword>
<dbReference type="OrthoDB" id="9021950at2"/>
<dbReference type="AlphaFoldDB" id="A0A167WDD6"/>
<proteinExistence type="predicted"/>
<dbReference type="RefSeq" id="WP_063499178.1">
    <property type="nucleotide sequence ID" value="NZ_CP014579.1"/>
</dbReference>
<keyword evidence="1" id="KW-0732">Signal</keyword>
<gene>
    <name evidence="2" type="ORF">AYM40_26880</name>
</gene>
<feature type="signal peptide" evidence="1">
    <location>
        <begin position="1"/>
        <end position="20"/>
    </location>
</feature>
<organism evidence="2 3">
    <name type="scientific">Paraburkholderia phytofirmans OLGA172</name>
    <dbReference type="NCBI Taxonomy" id="1417228"/>
    <lineage>
        <taxon>Bacteria</taxon>
        <taxon>Pseudomonadati</taxon>
        <taxon>Pseudomonadota</taxon>
        <taxon>Betaproteobacteria</taxon>
        <taxon>Burkholderiales</taxon>
        <taxon>Burkholderiaceae</taxon>
        <taxon>Paraburkholderia</taxon>
    </lineage>
</organism>